<dbReference type="Pfam" id="PF00201">
    <property type="entry name" value="UDPGT"/>
    <property type="match status" value="1"/>
</dbReference>
<evidence type="ECO:0000313" key="10">
    <source>
        <dbReference type="EMBL" id="WOG82602.1"/>
    </source>
</evidence>
<evidence type="ECO:0000256" key="4">
    <source>
        <dbReference type="ARBA" id="ARBA00022679"/>
    </source>
</evidence>
<dbReference type="Pfam" id="PF26168">
    <property type="entry name" value="Glyco_transf_N"/>
    <property type="match status" value="1"/>
</dbReference>
<name>A0AAF0W3X6_DAUCS</name>
<dbReference type="Gene3D" id="3.40.50.2000">
    <property type="entry name" value="Glycogen Phosphorylase B"/>
    <property type="match status" value="2"/>
</dbReference>
<dbReference type="InterPro" id="IPR058980">
    <property type="entry name" value="Glyco_transf_N"/>
</dbReference>
<evidence type="ECO:0000256" key="3">
    <source>
        <dbReference type="ARBA" id="ARBA00022676"/>
    </source>
</evidence>
<accession>A0AAF0W3X6</accession>
<evidence type="ECO:0000256" key="7">
    <source>
        <dbReference type="RuleBase" id="RU362057"/>
    </source>
</evidence>
<keyword evidence="11" id="KW-1185">Reference proteome</keyword>
<evidence type="ECO:0000256" key="6">
    <source>
        <dbReference type="RuleBase" id="RU003718"/>
    </source>
</evidence>
<keyword evidence="4 6" id="KW-0808">Transferase</keyword>
<gene>
    <name evidence="10" type="ORF">DCAR_0101767</name>
</gene>
<evidence type="ECO:0000256" key="2">
    <source>
        <dbReference type="ARBA" id="ARBA00009995"/>
    </source>
</evidence>
<dbReference type="InterPro" id="IPR035595">
    <property type="entry name" value="UDP_glycos_trans_CS"/>
</dbReference>
<dbReference type="GO" id="GO:0080044">
    <property type="term" value="F:quercetin 7-O-glucosyltransferase activity"/>
    <property type="evidence" value="ECO:0007669"/>
    <property type="project" value="TreeGrafter"/>
</dbReference>
<comment type="similarity">
    <text evidence="2 6">Belongs to the UDP-glycosyltransferase family.</text>
</comment>
<dbReference type="FunFam" id="3.40.50.2000:FF:000027">
    <property type="entry name" value="Glycosyltransferase"/>
    <property type="match status" value="1"/>
</dbReference>
<dbReference type="Proteomes" id="UP000077755">
    <property type="component" value="Chromosome 1"/>
</dbReference>
<dbReference type="FunFam" id="3.40.50.2000:FF:000065">
    <property type="entry name" value="Glycosyltransferase"/>
    <property type="match status" value="1"/>
</dbReference>
<protein>
    <recommendedName>
        <fullName evidence="7">Glycosyltransferase</fullName>
        <ecNumber evidence="7">2.4.1.-</ecNumber>
    </recommendedName>
</protein>
<keyword evidence="3 6" id="KW-0328">Glycosyltransferase</keyword>
<dbReference type="PANTHER" id="PTHR11926">
    <property type="entry name" value="GLUCOSYL/GLUCURONOSYL TRANSFERASES"/>
    <property type="match status" value="1"/>
</dbReference>
<feature type="domain" description="Glycosyltransferase N-terminal" evidence="9">
    <location>
        <begin position="14"/>
        <end position="140"/>
    </location>
</feature>
<dbReference type="EMBL" id="CP093343">
    <property type="protein sequence ID" value="WOG82602.1"/>
    <property type="molecule type" value="Genomic_DNA"/>
</dbReference>
<comment type="pathway">
    <text evidence="1">Secondary metabolite biosynthesis; terpenoid biosynthesis.</text>
</comment>
<keyword evidence="5" id="KW-0414">Isoprene biosynthesis</keyword>
<dbReference type="SUPFAM" id="SSF53756">
    <property type="entry name" value="UDP-Glycosyltransferase/glycogen phosphorylase"/>
    <property type="match status" value="1"/>
</dbReference>
<dbReference type="PANTHER" id="PTHR11926:SF1498">
    <property type="entry name" value="GLYCOSYLTRANSFERASE"/>
    <property type="match status" value="1"/>
</dbReference>
<dbReference type="CDD" id="cd03784">
    <property type="entry name" value="GT1_Gtf-like"/>
    <property type="match status" value="1"/>
</dbReference>
<dbReference type="InterPro" id="IPR002213">
    <property type="entry name" value="UDP_glucos_trans"/>
</dbReference>
<evidence type="ECO:0000256" key="8">
    <source>
        <dbReference type="SAM" id="MobiDB-lite"/>
    </source>
</evidence>
<evidence type="ECO:0000256" key="5">
    <source>
        <dbReference type="ARBA" id="ARBA00023229"/>
    </source>
</evidence>
<dbReference type="EC" id="2.4.1.-" evidence="7"/>
<dbReference type="GO" id="GO:0008299">
    <property type="term" value="P:isoprenoid biosynthetic process"/>
    <property type="evidence" value="ECO:0007669"/>
    <property type="project" value="UniProtKB-KW"/>
</dbReference>
<evidence type="ECO:0000259" key="9">
    <source>
        <dbReference type="Pfam" id="PF26168"/>
    </source>
</evidence>
<reference evidence="10" key="2">
    <citation type="submission" date="2022-03" db="EMBL/GenBank/DDBJ databases">
        <title>Draft title - Genomic analysis of global carrot germplasm unveils the trajectory of domestication and the origin of high carotenoid orange carrot.</title>
        <authorList>
            <person name="Iorizzo M."/>
            <person name="Ellison S."/>
            <person name="Senalik D."/>
            <person name="Macko-Podgorni A."/>
            <person name="Grzebelus D."/>
            <person name="Bostan H."/>
            <person name="Rolling W."/>
            <person name="Curaba J."/>
            <person name="Simon P."/>
        </authorList>
    </citation>
    <scope>NUCLEOTIDE SEQUENCE</scope>
    <source>
        <tissue evidence="10">Leaf</tissue>
    </source>
</reference>
<organism evidence="10 11">
    <name type="scientific">Daucus carota subsp. sativus</name>
    <name type="common">Carrot</name>
    <dbReference type="NCBI Taxonomy" id="79200"/>
    <lineage>
        <taxon>Eukaryota</taxon>
        <taxon>Viridiplantae</taxon>
        <taxon>Streptophyta</taxon>
        <taxon>Embryophyta</taxon>
        <taxon>Tracheophyta</taxon>
        <taxon>Spermatophyta</taxon>
        <taxon>Magnoliopsida</taxon>
        <taxon>eudicotyledons</taxon>
        <taxon>Gunneridae</taxon>
        <taxon>Pentapetalae</taxon>
        <taxon>asterids</taxon>
        <taxon>campanulids</taxon>
        <taxon>Apiales</taxon>
        <taxon>Apiaceae</taxon>
        <taxon>Apioideae</taxon>
        <taxon>Scandiceae</taxon>
        <taxon>Daucinae</taxon>
        <taxon>Daucus</taxon>
        <taxon>Daucus sect. Daucus</taxon>
    </lineage>
</organism>
<sequence>MEFPASENRKPHAVCIPFPAQGHINPMLKLAMLLHHKGFHITFVNTEFNHRRLLRSRGLNSLDGLPDFCFETIPDGLPPSDENVTQSALSLFLSTPKNCLSPLRQLLVKLNSTSTSGPPVSCIIPDSIMSFAVIAAKEIGVPCACFSTSPAAIFLLSLSYRQLEEKGLLPLKDGSSLNDQMSTTINWIPGIKHIQIKDFPGFFHTTDSNDPMLQFLVTEVERCTTASAIISHSFNALESDVLSALSSICPPIHAIGPLQLLVDQLPENNLKSIGSNLWKEDAECLKWLDTKETDSVIYVSYGSITVMTPEKLVEFAWGLASSNQNFLWIIRPDLVVGEAAVLPAEFLEETKDRGLIAEWCSQEQVLNHRAVGGFLTHCGWNSMFESLYSGVPMLCWPFFADQTTNCKLACNDWGVGIELDKNVTRNAVELHVRELMQGEKGKAMRIKATEWKKKAEEAVASDGSSSSDLEKLVNKVLLSKP</sequence>
<evidence type="ECO:0000313" key="11">
    <source>
        <dbReference type="Proteomes" id="UP000077755"/>
    </source>
</evidence>
<dbReference type="PROSITE" id="PS00375">
    <property type="entry name" value="UDPGT"/>
    <property type="match status" value="1"/>
</dbReference>
<proteinExistence type="inferred from homology"/>
<reference evidence="10" key="1">
    <citation type="journal article" date="2016" name="Nat. Genet.">
        <title>A high-quality carrot genome assembly provides new insights into carotenoid accumulation and asterid genome evolution.</title>
        <authorList>
            <person name="Iorizzo M."/>
            <person name="Ellison S."/>
            <person name="Senalik D."/>
            <person name="Zeng P."/>
            <person name="Satapoomin P."/>
            <person name="Huang J."/>
            <person name="Bowman M."/>
            <person name="Iovene M."/>
            <person name="Sanseverino W."/>
            <person name="Cavagnaro P."/>
            <person name="Yildiz M."/>
            <person name="Macko-Podgorni A."/>
            <person name="Moranska E."/>
            <person name="Grzebelus E."/>
            <person name="Grzebelus D."/>
            <person name="Ashrafi H."/>
            <person name="Zheng Z."/>
            <person name="Cheng S."/>
            <person name="Spooner D."/>
            <person name="Van Deynze A."/>
            <person name="Simon P."/>
        </authorList>
    </citation>
    <scope>NUCLEOTIDE SEQUENCE</scope>
    <source>
        <tissue evidence="10">Leaf</tissue>
    </source>
</reference>
<feature type="region of interest" description="Disordered" evidence="8">
    <location>
        <begin position="460"/>
        <end position="481"/>
    </location>
</feature>
<evidence type="ECO:0000256" key="1">
    <source>
        <dbReference type="ARBA" id="ARBA00004721"/>
    </source>
</evidence>
<dbReference type="AlphaFoldDB" id="A0AAF0W3X6"/>
<dbReference type="GO" id="GO:0080043">
    <property type="term" value="F:quercetin 3-O-glucosyltransferase activity"/>
    <property type="evidence" value="ECO:0007669"/>
    <property type="project" value="TreeGrafter"/>
</dbReference>